<gene>
    <name evidence="3" type="ORF">BDD16_002121</name>
</gene>
<feature type="domain" description="HTH OST-type" evidence="2">
    <location>
        <begin position="16"/>
        <end position="78"/>
    </location>
</feature>
<evidence type="ECO:0000259" key="2">
    <source>
        <dbReference type="Pfam" id="PF12872"/>
    </source>
</evidence>
<organism evidence="3 4">
    <name type="scientific">Sphaerotilus montanus</name>
    <dbReference type="NCBI Taxonomy" id="522889"/>
    <lineage>
        <taxon>Bacteria</taxon>
        <taxon>Pseudomonadati</taxon>
        <taxon>Pseudomonadota</taxon>
        <taxon>Betaproteobacteria</taxon>
        <taxon>Burkholderiales</taxon>
        <taxon>Sphaerotilaceae</taxon>
        <taxon>Sphaerotilus</taxon>
    </lineage>
</organism>
<dbReference type="Pfam" id="PF12872">
    <property type="entry name" value="OST-HTH"/>
    <property type="match status" value="1"/>
</dbReference>
<sequence length="105" mass="12029">MNQLYEGVLPDGQIHWPSTRIVQCLLQHCAVDPVAWVVLGPVIQSMRADVPEEVPSKYGCKTWRQLLKRSELFEVRTDLDNRTGQGRTWFRPITSDKTESTSQTT</sequence>
<dbReference type="InterPro" id="IPR025605">
    <property type="entry name" value="OST-HTH/LOTUS_dom"/>
</dbReference>
<evidence type="ECO:0000313" key="3">
    <source>
        <dbReference type="EMBL" id="NYG33135.1"/>
    </source>
</evidence>
<dbReference type="InterPro" id="IPR041966">
    <property type="entry name" value="LOTUS-like"/>
</dbReference>
<evidence type="ECO:0000313" key="4">
    <source>
        <dbReference type="Proteomes" id="UP000518288"/>
    </source>
</evidence>
<protein>
    <recommendedName>
        <fullName evidence="2">HTH OST-type domain-containing protein</fullName>
    </recommendedName>
</protein>
<name>A0A7Y9UJW1_9BURK</name>
<proteinExistence type="predicted"/>
<evidence type="ECO:0000256" key="1">
    <source>
        <dbReference type="SAM" id="MobiDB-lite"/>
    </source>
</evidence>
<dbReference type="Proteomes" id="UP000518288">
    <property type="component" value="Unassembled WGS sequence"/>
</dbReference>
<dbReference type="EMBL" id="JACCFH010000001">
    <property type="protein sequence ID" value="NYG33135.1"/>
    <property type="molecule type" value="Genomic_DNA"/>
</dbReference>
<reference evidence="3 4" key="1">
    <citation type="submission" date="2020-07" db="EMBL/GenBank/DDBJ databases">
        <title>Genomic Encyclopedia of Archaeal and Bacterial Type Strains, Phase II (KMG-II): from individual species to whole genera.</title>
        <authorList>
            <person name="Goeker M."/>
        </authorList>
    </citation>
    <scope>NUCLEOTIDE SEQUENCE [LARGE SCALE GENOMIC DNA]</scope>
    <source>
        <strain evidence="3 4">DSM 21226</strain>
    </source>
</reference>
<comment type="caution">
    <text evidence="3">The sequence shown here is derived from an EMBL/GenBank/DDBJ whole genome shotgun (WGS) entry which is preliminary data.</text>
</comment>
<dbReference type="RefSeq" id="WP_179633936.1">
    <property type="nucleotide sequence ID" value="NZ_JACCFH010000001.1"/>
</dbReference>
<accession>A0A7Y9UJW1</accession>
<dbReference type="Gene3D" id="3.30.420.610">
    <property type="entry name" value="LOTUS domain-like"/>
    <property type="match status" value="1"/>
</dbReference>
<dbReference type="CDD" id="cd10146">
    <property type="entry name" value="LabA_like_C"/>
    <property type="match status" value="1"/>
</dbReference>
<dbReference type="AlphaFoldDB" id="A0A7Y9UJW1"/>
<keyword evidence="4" id="KW-1185">Reference proteome</keyword>
<feature type="region of interest" description="Disordered" evidence="1">
    <location>
        <begin position="85"/>
        <end position="105"/>
    </location>
</feature>